<keyword evidence="2" id="KW-1185">Reference proteome</keyword>
<protein>
    <recommendedName>
        <fullName evidence="3">SdpI family protein</fullName>
    </recommendedName>
</protein>
<accession>A0ABT6RC28</accession>
<organism evidence="1 2">
    <name type="scientific">Pinibacter soli</name>
    <dbReference type="NCBI Taxonomy" id="3044211"/>
    <lineage>
        <taxon>Bacteria</taxon>
        <taxon>Pseudomonadati</taxon>
        <taxon>Bacteroidota</taxon>
        <taxon>Chitinophagia</taxon>
        <taxon>Chitinophagales</taxon>
        <taxon>Chitinophagaceae</taxon>
        <taxon>Pinibacter</taxon>
    </lineage>
</organism>
<dbReference type="Proteomes" id="UP001226434">
    <property type="component" value="Unassembled WGS sequence"/>
</dbReference>
<sequence length="116" mass="13330">MITLILFFLAGMFNAVMDRTGDRVAFNGSIFHLKNTRFWSKEDSWQYATKVFGWKADAWHIAKSCMVTCLVCAAVFYKPILHICKDSSTNAIFDVLLLGTTWNASFNLFYNKILKK</sequence>
<proteinExistence type="predicted"/>
<evidence type="ECO:0000313" key="1">
    <source>
        <dbReference type="EMBL" id="MDI3320011.1"/>
    </source>
</evidence>
<gene>
    <name evidence="1" type="ORF">QJ048_09525</name>
</gene>
<evidence type="ECO:0008006" key="3">
    <source>
        <dbReference type="Google" id="ProtNLM"/>
    </source>
</evidence>
<evidence type="ECO:0000313" key="2">
    <source>
        <dbReference type="Proteomes" id="UP001226434"/>
    </source>
</evidence>
<name>A0ABT6RC28_9BACT</name>
<comment type="caution">
    <text evidence="1">The sequence shown here is derived from an EMBL/GenBank/DDBJ whole genome shotgun (WGS) entry which is preliminary data.</text>
</comment>
<dbReference type="EMBL" id="JASBRG010000005">
    <property type="protein sequence ID" value="MDI3320011.1"/>
    <property type="molecule type" value="Genomic_DNA"/>
</dbReference>
<reference evidence="1 2" key="1">
    <citation type="submission" date="2023-05" db="EMBL/GenBank/DDBJ databases">
        <title>Genome sequence of Pinibacter sp. MAH-24.</title>
        <authorList>
            <person name="Huq M.A."/>
        </authorList>
    </citation>
    <scope>NUCLEOTIDE SEQUENCE [LARGE SCALE GENOMIC DNA]</scope>
    <source>
        <strain evidence="1 2">MAH-24</strain>
    </source>
</reference>
<dbReference type="RefSeq" id="WP_282334111.1">
    <property type="nucleotide sequence ID" value="NZ_JASBRG010000005.1"/>
</dbReference>